<evidence type="ECO:0000256" key="6">
    <source>
        <dbReference type="ARBA" id="ARBA00022692"/>
    </source>
</evidence>
<gene>
    <name evidence="16" type="ORF">QVD17_20574</name>
</gene>
<evidence type="ECO:0000256" key="8">
    <source>
        <dbReference type="ARBA" id="ARBA00022989"/>
    </source>
</evidence>
<comment type="similarity">
    <text evidence="3">Belongs to the 1-acyl-sn-glycerol-3-phosphate acyltransferase family.</text>
</comment>
<dbReference type="InterPro" id="IPR002123">
    <property type="entry name" value="Plipid/glycerol_acylTrfase"/>
</dbReference>
<keyword evidence="7" id="KW-0106">Calcium</keyword>
<dbReference type="Pfam" id="PF13833">
    <property type="entry name" value="EF-hand_8"/>
    <property type="match status" value="2"/>
</dbReference>
<evidence type="ECO:0000256" key="11">
    <source>
        <dbReference type="ARBA" id="ARBA00023209"/>
    </source>
</evidence>
<keyword evidence="12" id="KW-1208">Phospholipid metabolism</keyword>
<evidence type="ECO:0000256" key="5">
    <source>
        <dbReference type="ARBA" id="ARBA00022679"/>
    </source>
</evidence>
<evidence type="ECO:0000256" key="10">
    <source>
        <dbReference type="ARBA" id="ARBA00023136"/>
    </source>
</evidence>
<reference evidence="16" key="1">
    <citation type="journal article" date="2023" name="bioRxiv">
        <title>Improved chromosome-level genome assembly for marigold (Tagetes erecta).</title>
        <authorList>
            <person name="Jiang F."/>
            <person name="Yuan L."/>
            <person name="Wang S."/>
            <person name="Wang H."/>
            <person name="Xu D."/>
            <person name="Wang A."/>
            <person name="Fan W."/>
        </authorList>
    </citation>
    <scope>NUCLEOTIDE SEQUENCE</scope>
    <source>
        <strain evidence="16">WSJ</strain>
        <tissue evidence="16">Leaf</tissue>
    </source>
</reference>
<dbReference type="AlphaFoldDB" id="A0AAD8KLR6"/>
<keyword evidence="10 14" id="KW-0472">Membrane</keyword>
<feature type="transmembrane region" description="Helical" evidence="14">
    <location>
        <begin position="125"/>
        <end position="145"/>
    </location>
</feature>
<dbReference type="GO" id="GO:0005509">
    <property type="term" value="F:calcium ion binding"/>
    <property type="evidence" value="ECO:0007669"/>
    <property type="project" value="InterPro"/>
</dbReference>
<evidence type="ECO:0000313" key="16">
    <source>
        <dbReference type="EMBL" id="KAK1425227.1"/>
    </source>
</evidence>
<evidence type="ECO:0000256" key="12">
    <source>
        <dbReference type="ARBA" id="ARBA00023264"/>
    </source>
</evidence>
<keyword evidence="13" id="KW-0012">Acyltransferase</keyword>
<feature type="domain" description="EF-hand" evidence="15">
    <location>
        <begin position="406"/>
        <end position="441"/>
    </location>
</feature>
<evidence type="ECO:0000256" key="7">
    <source>
        <dbReference type="ARBA" id="ARBA00022837"/>
    </source>
</evidence>
<dbReference type="GO" id="GO:0071618">
    <property type="term" value="F:lysophosphatidylethanolamine acyltransferase activity"/>
    <property type="evidence" value="ECO:0007669"/>
    <property type="project" value="TreeGrafter"/>
</dbReference>
<evidence type="ECO:0000259" key="15">
    <source>
        <dbReference type="PROSITE" id="PS50222"/>
    </source>
</evidence>
<dbReference type="GO" id="GO:0008374">
    <property type="term" value="F:O-acyltransferase activity"/>
    <property type="evidence" value="ECO:0007669"/>
    <property type="project" value="InterPro"/>
</dbReference>
<dbReference type="PROSITE" id="PS00018">
    <property type="entry name" value="EF_HAND_1"/>
    <property type="match status" value="3"/>
</dbReference>
<dbReference type="SUPFAM" id="SSF47473">
    <property type="entry name" value="EF-hand"/>
    <property type="match status" value="1"/>
</dbReference>
<evidence type="ECO:0000256" key="3">
    <source>
        <dbReference type="ARBA" id="ARBA00008655"/>
    </source>
</evidence>
<dbReference type="InterPro" id="IPR045252">
    <property type="entry name" value="LPCAT1-like"/>
</dbReference>
<dbReference type="SMART" id="SM00054">
    <property type="entry name" value="EFh"/>
    <property type="match status" value="4"/>
</dbReference>
<proteinExistence type="inferred from homology"/>
<dbReference type="EMBL" id="JAUHHV010000005">
    <property type="protein sequence ID" value="KAK1425227.1"/>
    <property type="molecule type" value="Genomic_DNA"/>
</dbReference>
<dbReference type="Proteomes" id="UP001229421">
    <property type="component" value="Unassembled WGS sequence"/>
</dbReference>
<name>A0AAD8KLR6_TARER</name>
<sequence length="540" mass="61208">MPDLKTPLLPSPDSIVLNINDQETPTNECSIPINSQLGFDQDPYGFIGSNGFEVPGSTTVDPFRNHTPKLEGVYEWIKLIICVPIALIRLVLFGLCLAIGYVATKTALNGWKDKQNPMPKWRCRVMWITRLCSRGILFSFGYHWIKRKGKPAPREIAPILVSNHVSYIDPIFFFYELFPTIVASESHDSMPFVGTIIRAMQVIYVNRFSHQSRKHAVNEIKRKAASDRFPRLLLFPEGTTTNGRLLISFQHGAFIPGYPIQPVVVRYPYVHFDQSWGHISLGTLMFRMFTQFHNFMEVEYLPVVSPSEYHKENARRFAEKTGRAMARALNVVQTSHSFVDYLILSKAADSGQENPSLFVVEMAKIQQLYHLSSSDALEFLDIFLAMNPDSSGSVKFQDFSSVLRLKPSGLSQKMFEFIDVDKNGKVTFKEFLVGSAHILNQPLFRRACEAAFSESDIDEDDFISMQEFGSSLMPVMGILSDDEVHGLFDLFDGDGDGRISKGDFVNCLRRNPLLIALFSHHFLHKELDHDASNGLLEEMV</sequence>
<dbReference type="PANTHER" id="PTHR23063">
    <property type="entry name" value="PHOSPHOLIPID ACYLTRANSFERASE"/>
    <property type="match status" value="1"/>
</dbReference>
<dbReference type="InterPro" id="IPR018247">
    <property type="entry name" value="EF_Hand_1_Ca_BS"/>
</dbReference>
<keyword evidence="6 14" id="KW-0812">Transmembrane</keyword>
<keyword evidence="9" id="KW-0443">Lipid metabolism</keyword>
<dbReference type="CDD" id="cd07991">
    <property type="entry name" value="LPLAT_LPCAT1-like"/>
    <property type="match status" value="1"/>
</dbReference>
<dbReference type="InterPro" id="IPR011992">
    <property type="entry name" value="EF-hand-dom_pair"/>
</dbReference>
<dbReference type="SUPFAM" id="SSF69593">
    <property type="entry name" value="Glycerol-3-phosphate (1)-acyltransferase"/>
    <property type="match status" value="1"/>
</dbReference>
<keyword evidence="11" id="KW-0594">Phospholipid biosynthesis</keyword>
<evidence type="ECO:0000256" key="9">
    <source>
        <dbReference type="ARBA" id="ARBA00023098"/>
    </source>
</evidence>
<evidence type="ECO:0000256" key="13">
    <source>
        <dbReference type="ARBA" id="ARBA00023315"/>
    </source>
</evidence>
<comment type="pathway">
    <text evidence="2">Lipid metabolism; phospholipid metabolism.</text>
</comment>
<keyword evidence="4" id="KW-0444">Lipid biosynthesis</keyword>
<keyword evidence="8 14" id="KW-1133">Transmembrane helix</keyword>
<keyword evidence="5" id="KW-0808">Transferase</keyword>
<evidence type="ECO:0000256" key="4">
    <source>
        <dbReference type="ARBA" id="ARBA00022516"/>
    </source>
</evidence>
<evidence type="ECO:0000313" key="17">
    <source>
        <dbReference type="Proteomes" id="UP001229421"/>
    </source>
</evidence>
<dbReference type="GO" id="GO:0008654">
    <property type="term" value="P:phospholipid biosynthetic process"/>
    <property type="evidence" value="ECO:0007669"/>
    <property type="project" value="UniProtKB-KW"/>
</dbReference>
<dbReference type="SMART" id="SM00563">
    <property type="entry name" value="PlsC"/>
    <property type="match status" value="1"/>
</dbReference>
<comment type="caution">
    <text evidence="16">The sequence shown here is derived from an EMBL/GenBank/DDBJ whole genome shotgun (WGS) entry which is preliminary data.</text>
</comment>
<dbReference type="PANTHER" id="PTHR23063:SF52">
    <property type="entry name" value="LYSOPHOSPHATIDYLCHOLINE ACYLTRANSFERASE"/>
    <property type="match status" value="1"/>
</dbReference>
<dbReference type="InterPro" id="IPR002048">
    <property type="entry name" value="EF_hand_dom"/>
</dbReference>
<dbReference type="PROSITE" id="PS50222">
    <property type="entry name" value="EF_HAND_2"/>
    <property type="match status" value="3"/>
</dbReference>
<protein>
    <recommendedName>
        <fullName evidence="15">EF-hand domain-containing protein</fullName>
    </recommendedName>
</protein>
<organism evidence="16 17">
    <name type="scientific">Tagetes erecta</name>
    <name type="common">African marigold</name>
    <dbReference type="NCBI Taxonomy" id="13708"/>
    <lineage>
        <taxon>Eukaryota</taxon>
        <taxon>Viridiplantae</taxon>
        <taxon>Streptophyta</taxon>
        <taxon>Embryophyta</taxon>
        <taxon>Tracheophyta</taxon>
        <taxon>Spermatophyta</taxon>
        <taxon>Magnoliopsida</taxon>
        <taxon>eudicotyledons</taxon>
        <taxon>Gunneridae</taxon>
        <taxon>Pentapetalae</taxon>
        <taxon>asterids</taxon>
        <taxon>campanulids</taxon>
        <taxon>Asterales</taxon>
        <taxon>Asteraceae</taxon>
        <taxon>Asteroideae</taxon>
        <taxon>Heliantheae alliance</taxon>
        <taxon>Tageteae</taxon>
        <taxon>Tagetes</taxon>
    </lineage>
</organism>
<feature type="transmembrane region" description="Helical" evidence="14">
    <location>
        <begin position="76"/>
        <end position="104"/>
    </location>
</feature>
<comment type="subcellular location">
    <subcellularLocation>
        <location evidence="1">Membrane</location>
    </subcellularLocation>
</comment>
<dbReference type="Pfam" id="PF01553">
    <property type="entry name" value="Acyltransferase"/>
    <property type="match status" value="1"/>
</dbReference>
<feature type="domain" description="EF-hand" evidence="15">
    <location>
        <begin position="479"/>
        <end position="514"/>
    </location>
</feature>
<evidence type="ECO:0000256" key="14">
    <source>
        <dbReference type="SAM" id="Phobius"/>
    </source>
</evidence>
<dbReference type="GO" id="GO:0016020">
    <property type="term" value="C:membrane"/>
    <property type="evidence" value="ECO:0007669"/>
    <property type="project" value="UniProtKB-SubCell"/>
</dbReference>
<feature type="domain" description="EF-hand" evidence="15">
    <location>
        <begin position="443"/>
        <end position="478"/>
    </location>
</feature>
<keyword evidence="17" id="KW-1185">Reference proteome</keyword>
<accession>A0AAD8KLR6</accession>
<evidence type="ECO:0000256" key="1">
    <source>
        <dbReference type="ARBA" id="ARBA00004370"/>
    </source>
</evidence>
<dbReference type="Gene3D" id="1.10.238.10">
    <property type="entry name" value="EF-hand"/>
    <property type="match status" value="1"/>
</dbReference>
<evidence type="ECO:0000256" key="2">
    <source>
        <dbReference type="ARBA" id="ARBA00005074"/>
    </source>
</evidence>
<dbReference type="CDD" id="cd00051">
    <property type="entry name" value="EFh"/>
    <property type="match status" value="2"/>
</dbReference>